<keyword evidence="7" id="KW-0694">RNA-binding</keyword>
<evidence type="ECO:0000256" key="6">
    <source>
        <dbReference type="ARBA" id="ARBA00045223"/>
    </source>
</evidence>
<evidence type="ECO:0000256" key="4">
    <source>
        <dbReference type="ARBA" id="ARBA00022801"/>
    </source>
</evidence>
<dbReference type="Proteomes" id="UP000694865">
    <property type="component" value="Unplaced"/>
</dbReference>
<evidence type="ECO:0000313" key="10">
    <source>
        <dbReference type="RefSeq" id="XP_002732607.2"/>
    </source>
</evidence>
<sequence length="426" mass="48590">MAQCAEAATPDSPKVTRTWFFLGNLARDVTVEDIIKFFNFEVEWRQDLARVELINDKHNRPKGHGFIGVPRYLTDRVMEFHERDFHGRKLKVERAKAGRYLKMTNRQFVGIGHGVHVSTSKQILVHPKPDMSSWPHVIDIGANLAHASFTKDLPRILNNAKVVGVQKIIVTGTSLKTSYSAQKLTQEHTDYLYFTAGVHPHDAVTWNDDVAKRIEKLCEDPACVAVGETGLDFERNFSPQDVQQTVFEKQIQLACKLKKPLFVHERKAFDDVLRLLVKYKKDLPPTVIHCFGGTDVQLETYLENGFYIGLTGSVFRDTQQHGPLQILIDKLMPLDKLMIETDSPFLFPDIKRFLKNYAAKQLYAKSDIKSKFDNLERLLKTYCKGHRNEPCTLAVTNQIIAILMGLEPEEVAKATTDNAMSFFRLT</sequence>
<keyword evidence="9" id="KW-1185">Reference proteome</keyword>
<comment type="function">
    <text evidence="6">Deoxyribonuclease which catalyzes (in vitro) the decatenation of kinetoplast DNA, which are circular DNA catenated to each other, producing linear DNA molecules. Plays an important role in chromosomal segregation and cell cycle progression during eye development probably via its DNA decatenation activity.</text>
</comment>
<dbReference type="GeneID" id="100375359"/>
<dbReference type="PANTHER" id="PTHR10060:SF15">
    <property type="entry name" value="DEOXYRIBONUCLEASE TATDN1"/>
    <property type="match status" value="1"/>
</dbReference>
<dbReference type="InterPro" id="IPR032466">
    <property type="entry name" value="Metal_Hydrolase"/>
</dbReference>
<dbReference type="InterPro" id="IPR018228">
    <property type="entry name" value="DNase_TatD-rel_CS"/>
</dbReference>
<accession>A0ABM0GLK6</accession>
<evidence type="ECO:0000256" key="5">
    <source>
        <dbReference type="ARBA" id="ARBA00039767"/>
    </source>
</evidence>
<dbReference type="Gene3D" id="3.30.70.330">
    <property type="match status" value="1"/>
</dbReference>
<dbReference type="PROSITE" id="PS50102">
    <property type="entry name" value="RRM"/>
    <property type="match status" value="1"/>
</dbReference>
<dbReference type="RefSeq" id="XP_002732607.2">
    <property type="nucleotide sequence ID" value="XM_002732561.2"/>
</dbReference>
<evidence type="ECO:0000259" key="8">
    <source>
        <dbReference type="PROSITE" id="PS50102"/>
    </source>
</evidence>
<dbReference type="CDD" id="cd01310">
    <property type="entry name" value="TatD_DNAse"/>
    <property type="match status" value="1"/>
</dbReference>
<dbReference type="InterPro" id="IPR012677">
    <property type="entry name" value="Nucleotide-bd_a/b_plait_sf"/>
</dbReference>
<gene>
    <name evidence="10" type="primary">LOC100375359</name>
</gene>
<dbReference type="PROSITE" id="PS01090">
    <property type="entry name" value="TATD_2"/>
    <property type="match status" value="1"/>
</dbReference>
<dbReference type="Pfam" id="PF01026">
    <property type="entry name" value="TatD_DNase"/>
    <property type="match status" value="1"/>
</dbReference>
<keyword evidence="2" id="KW-0540">Nuclease</keyword>
<dbReference type="InterPro" id="IPR000504">
    <property type="entry name" value="RRM_dom"/>
</dbReference>
<protein>
    <recommendedName>
        <fullName evidence="5">Deoxyribonuclease TATDN1</fullName>
    </recommendedName>
</protein>
<dbReference type="InterPro" id="IPR035979">
    <property type="entry name" value="RBD_domain_sf"/>
</dbReference>
<evidence type="ECO:0000313" key="9">
    <source>
        <dbReference type="Proteomes" id="UP000694865"/>
    </source>
</evidence>
<dbReference type="InterPro" id="IPR050891">
    <property type="entry name" value="TatD-type_Hydrolase"/>
</dbReference>
<dbReference type="PANTHER" id="PTHR10060">
    <property type="entry name" value="TATD FAMILY DEOXYRIBONUCLEASE"/>
    <property type="match status" value="1"/>
</dbReference>
<evidence type="ECO:0000256" key="2">
    <source>
        <dbReference type="ARBA" id="ARBA00022722"/>
    </source>
</evidence>
<name>A0ABM0GLK6_SACKO</name>
<reference evidence="10" key="1">
    <citation type="submission" date="2025-08" db="UniProtKB">
        <authorList>
            <consortium name="RefSeq"/>
        </authorList>
    </citation>
    <scope>IDENTIFICATION</scope>
    <source>
        <tissue evidence="10">Testes</tissue>
    </source>
</reference>
<dbReference type="InterPro" id="IPR001130">
    <property type="entry name" value="TatD-like"/>
</dbReference>
<dbReference type="SUPFAM" id="SSF51556">
    <property type="entry name" value="Metallo-dependent hydrolases"/>
    <property type="match status" value="1"/>
</dbReference>
<keyword evidence="4" id="KW-0378">Hydrolase</keyword>
<dbReference type="SUPFAM" id="SSF54928">
    <property type="entry name" value="RNA-binding domain, RBD"/>
    <property type="match status" value="1"/>
</dbReference>
<proteinExistence type="inferred from homology"/>
<organism evidence="9 10">
    <name type="scientific">Saccoglossus kowalevskii</name>
    <name type="common">Acorn worm</name>
    <dbReference type="NCBI Taxonomy" id="10224"/>
    <lineage>
        <taxon>Eukaryota</taxon>
        <taxon>Metazoa</taxon>
        <taxon>Hemichordata</taxon>
        <taxon>Enteropneusta</taxon>
        <taxon>Harrimaniidae</taxon>
        <taxon>Saccoglossus</taxon>
    </lineage>
</organism>
<keyword evidence="3" id="KW-0479">Metal-binding</keyword>
<dbReference type="CDD" id="cd00590">
    <property type="entry name" value="RRM_SF"/>
    <property type="match status" value="1"/>
</dbReference>
<evidence type="ECO:0000256" key="7">
    <source>
        <dbReference type="PROSITE-ProRule" id="PRU00176"/>
    </source>
</evidence>
<evidence type="ECO:0000256" key="1">
    <source>
        <dbReference type="ARBA" id="ARBA00009275"/>
    </source>
</evidence>
<comment type="similarity">
    <text evidence="1">Belongs to the metallo-dependent hydrolases superfamily. TatD-type hydrolase family.</text>
</comment>
<feature type="domain" description="RRM" evidence="8">
    <location>
        <begin position="18"/>
        <end position="97"/>
    </location>
</feature>
<evidence type="ECO:0000256" key="3">
    <source>
        <dbReference type="ARBA" id="ARBA00022723"/>
    </source>
</evidence>
<dbReference type="Gene3D" id="3.20.20.140">
    <property type="entry name" value="Metal-dependent hydrolases"/>
    <property type="match status" value="1"/>
</dbReference>